<dbReference type="OrthoDB" id="5431692at2"/>
<dbReference type="GO" id="GO:0003824">
    <property type="term" value="F:catalytic activity"/>
    <property type="evidence" value="ECO:0007669"/>
    <property type="project" value="UniProtKB-ARBA"/>
</dbReference>
<dbReference type="InterPro" id="IPR000073">
    <property type="entry name" value="AB_hydrolase_1"/>
</dbReference>
<evidence type="ECO:0000313" key="2">
    <source>
        <dbReference type="EMBL" id="ORA27001.1"/>
    </source>
</evidence>
<proteinExistence type="predicted"/>
<comment type="caution">
    <text evidence="2">The sequence shown here is derived from an EMBL/GenBank/DDBJ whole genome shotgun (WGS) entry which is preliminary data.</text>
</comment>
<dbReference type="Proteomes" id="UP000192448">
    <property type="component" value="Unassembled WGS sequence"/>
</dbReference>
<dbReference type="PANTHER" id="PTHR43433:SF1">
    <property type="entry name" value="BLL5160 PROTEIN"/>
    <property type="match status" value="1"/>
</dbReference>
<organism evidence="2 3">
    <name type="scientific">Mycobacterium aquaticum</name>
    <dbReference type="NCBI Taxonomy" id="1927124"/>
    <lineage>
        <taxon>Bacteria</taxon>
        <taxon>Bacillati</taxon>
        <taxon>Actinomycetota</taxon>
        <taxon>Actinomycetes</taxon>
        <taxon>Mycobacteriales</taxon>
        <taxon>Mycobacteriaceae</taxon>
        <taxon>Mycobacterium</taxon>
    </lineage>
</organism>
<accession>A0A1X0AA99</accession>
<keyword evidence="3" id="KW-1185">Reference proteome</keyword>
<dbReference type="STRING" id="1927124.BST13_31160"/>
<dbReference type="Gene3D" id="3.40.50.1820">
    <property type="entry name" value="alpha/beta hydrolase"/>
    <property type="match status" value="1"/>
</dbReference>
<dbReference type="Pfam" id="PF00561">
    <property type="entry name" value="Abhydrolase_1"/>
    <property type="match status" value="1"/>
</dbReference>
<name>A0A1X0AA99_9MYCO</name>
<dbReference type="InterPro" id="IPR050471">
    <property type="entry name" value="AB_hydrolase"/>
</dbReference>
<dbReference type="PRINTS" id="PR00111">
    <property type="entry name" value="ABHYDROLASE"/>
</dbReference>
<dbReference type="AlphaFoldDB" id="A0A1X0AA99"/>
<protein>
    <recommendedName>
        <fullName evidence="1">AB hydrolase-1 domain-containing protein</fullName>
    </recommendedName>
</protein>
<evidence type="ECO:0000259" key="1">
    <source>
        <dbReference type="Pfam" id="PF00561"/>
    </source>
</evidence>
<dbReference type="RefSeq" id="WP_083169031.1">
    <property type="nucleotide sequence ID" value="NZ_MVHF01000047.1"/>
</dbReference>
<evidence type="ECO:0000313" key="3">
    <source>
        <dbReference type="Proteomes" id="UP000192448"/>
    </source>
</evidence>
<dbReference type="EMBL" id="MVHF01000047">
    <property type="protein sequence ID" value="ORA27001.1"/>
    <property type="molecule type" value="Genomic_DNA"/>
</dbReference>
<dbReference type="PANTHER" id="PTHR43433">
    <property type="entry name" value="HYDROLASE, ALPHA/BETA FOLD FAMILY PROTEIN"/>
    <property type="match status" value="1"/>
</dbReference>
<gene>
    <name evidence="2" type="ORF">BST13_31160</name>
</gene>
<feature type="domain" description="AB hydrolase-1" evidence="1">
    <location>
        <begin position="38"/>
        <end position="270"/>
    </location>
</feature>
<dbReference type="InterPro" id="IPR029058">
    <property type="entry name" value="AB_hydrolase_fold"/>
</dbReference>
<reference evidence="2 3" key="1">
    <citation type="submission" date="2017-02" db="EMBL/GenBank/DDBJ databases">
        <title>The new phylogeny of genus Mycobacterium.</title>
        <authorList>
            <person name="Tortoli E."/>
            <person name="Trovato A."/>
            <person name="Cirillo D.M."/>
        </authorList>
    </citation>
    <scope>NUCLEOTIDE SEQUENCE [LARGE SCALE GENOMIC DNA]</scope>
    <source>
        <strain evidence="2 3">RW6</strain>
    </source>
</reference>
<dbReference type="SUPFAM" id="SSF53474">
    <property type="entry name" value="alpha/beta-Hydrolases"/>
    <property type="match status" value="1"/>
</dbReference>
<sequence length="369" mass="39990">MNAATSGRAGARVRLSHHVIRLDDGHQVGVSVGGRGVPLVFLHGLGLSRRAYVRTLSRVAGLGFLVVAVDTAGHGDTHDLPCDAGELSDRTALVVRTLDALGIERAVFAGHSMGGRMTIHLAATAPDRVLAAILFDAAAGSSFDTAVAAALHSPRQIWRAVSGAMIDLYRDPFWMQIASASRYLRLLTAVAMGRLLPSTGLTGAARAILQSGECTPLLRVMRERRIPTMVVHGDADAIVPFESACDVADDANATLYRVRDACHSWLITNPRHGADSMRRLLDGALGDVLRQTACELSIDDWRDVERWDRALVAPDAWVRKLNADNNLLGIDVRERVEMELVRRAERSSAARQNVAAVRELLRPRDARTA</sequence>